<keyword evidence="6" id="KW-0378">Hydrolase</keyword>
<dbReference type="Proteomes" id="UP000242715">
    <property type="component" value="Unassembled WGS sequence"/>
</dbReference>
<dbReference type="GO" id="GO:0046872">
    <property type="term" value="F:metal ion binding"/>
    <property type="evidence" value="ECO:0007669"/>
    <property type="project" value="UniProtKB-KW"/>
</dbReference>
<proteinExistence type="predicted"/>
<evidence type="ECO:0000256" key="7">
    <source>
        <dbReference type="ARBA" id="ARBA00022842"/>
    </source>
</evidence>
<evidence type="ECO:0000256" key="8">
    <source>
        <dbReference type="ARBA" id="ARBA00022884"/>
    </source>
</evidence>
<dbReference type="InterPro" id="IPR036389">
    <property type="entry name" value="RNase_III_sf"/>
</dbReference>
<reference evidence="11" key="1">
    <citation type="journal article" date="2017" name="Front. Plant Sci.">
        <title>Climate Clever Clovers: New Paradigm to Reduce the Environmental Footprint of Ruminants by Breeding Low Methanogenic Forages Utilizing Haplotype Variation.</title>
        <authorList>
            <person name="Kaur P."/>
            <person name="Appels R."/>
            <person name="Bayer P.E."/>
            <person name="Keeble-Gagnere G."/>
            <person name="Wang J."/>
            <person name="Hirakawa H."/>
            <person name="Shirasawa K."/>
            <person name="Vercoe P."/>
            <person name="Stefanova K."/>
            <person name="Durmic Z."/>
            <person name="Nichols P."/>
            <person name="Revell C."/>
            <person name="Isobe S.N."/>
            <person name="Edwards D."/>
            <person name="Erskine W."/>
        </authorList>
    </citation>
    <scope>NUCLEOTIDE SEQUENCE [LARGE SCALE GENOMIC DNA]</scope>
    <source>
        <strain evidence="11">cv. Daliak</strain>
    </source>
</reference>
<dbReference type="PANTHER" id="PTHR14950:SF54">
    <property type="entry name" value="RNASE II-LIKE 1"/>
    <property type="match status" value="1"/>
</dbReference>
<dbReference type="SUPFAM" id="SSF54768">
    <property type="entry name" value="dsRNA-binding domain-like"/>
    <property type="match status" value="1"/>
</dbReference>
<dbReference type="InterPro" id="IPR000999">
    <property type="entry name" value="RNase_III_dom"/>
</dbReference>
<dbReference type="OrthoDB" id="416741at2759"/>
<dbReference type="CDD" id="cd00593">
    <property type="entry name" value="RIBOc"/>
    <property type="match status" value="1"/>
</dbReference>
<dbReference type="PROSITE" id="PS50142">
    <property type="entry name" value="RNASE_3_2"/>
    <property type="match status" value="1"/>
</dbReference>
<sequence length="296" mass="33973">MEAQAHRDQEEARINQTLALKIDLKQQQHFPKKLEQVETKENDSSPPLHEVETILHYKFKNKHLLEKAFTHSTYCGENSLSYERLEYVGDAVLNLLISKEQFFLYPNLQPGHLTRLRAVNVDAEKLARAAVKHGLHRYLRHKKPLLGEQIQEFTKAIAEYPLHSNGLIDAPKNLADIVESTIGAVFIYCNFSIDIVWKVFGKLLEPIIDPDTVQKHPVTELHEMCQKKNLNLQFIDLWKESMSVNVLINKKFVGRGIYGSKKEIAHNRAAKDALENFERVLGISTSTNKDALELED</sequence>
<dbReference type="InterPro" id="IPR014720">
    <property type="entry name" value="dsRBD_dom"/>
</dbReference>
<evidence type="ECO:0000256" key="3">
    <source>
        <dbReference type="ARBA" id="ARBA00022722"/>
    </source>
</evidence>
<dbReference type="FunFam" id="1.10.1520.10:FF:000004">
    <property type="entry name" value="Endoribonuclease dicer-like 1"/>
    <property type="match status" value="1"/>
</dbReference>
<dbReference type="Gene3D" id="1.10.1520.10">
    <property type="entry name" value="Ribonuclease III domain"/>
    <property type="match status" value="1"/>
</dbReference>
<dbReference type="GO" id="GO:0030422">
    <property type="term" value="P:siRNA processing"/>
    <property type="evidence" value="ECO:0007669"/>
    <property type="project" value="TreeGrafter"/>
</dbReference>
<dbReference type="SMART" id="SM00535">
    <property type="entry name" value="RIBOc"/>
    <property type="match status" value="1"/>
</dbReference>
<dbReference type="PROSITE" id="PS00517">
    <property type="entry name" value="RNASE_3_1"/>
    <property type="match status" value="1"/>
</dbReference>
<dbReference type="AlphaFoldDB" id="A0A2Z6LZH0"/>
<dbReference type="Pfam" id="PF00636">
    <property type="entry name" value="Ribonuclease_3"/>
    <property type="match status" value="1"/>
</dbReference>
<evidence type="ECO:0000256" key="5">
    <source>
        <dbReference type="ARBA" id="ARBA00022759"/>
    </source>
</evidence>
<evidence type="ECO:0000256" key="2">
    <source>
        <dbReference type="ARBA" id="ARBA00001946"/>
    </source>
</evidence>
<keyword evidence="8" id="KW-0694">RNA-binding</keyword>
<comment type="cofactor">
    <cofactor evidence="1">
        <name>Mn(2+)</name>
        <dbReference type="ChEBI" id="CHEBI:29035"/>
    </cofactor>
</comment>
<keyword evidence="5" id="KW-0255">Endonuclease</keyword>
<accession>A0A2Z6LZH0</accession>
<dbReference type="GO" id="GO:0003723">
    <property type="term" value="F:RNA binding"/>
    <property type="evidence" value="ECO:0007669"/>
    <property type="project" value="UniProtKB-KW"/>
</dbReference>
<evidence type="ECO:0000256" key="4">
    <source>
        <dbReference type="ARBA" id="ARBA00022723"/>
    </source>
</evidence>
<protein>
    <recommendedName>
        <fullName evidence="9">RNase III domain-containing protein</fullName>
    </recommendedName>
</protein>
<gene>
    <name evidence="10" type="ORF">TSUD_336810</name>
</gene>
<dbReference type="Gene3D" id="3.30.160.20">
    <property type="match status" value="1"/>
</dbReference>
<evidence type="ECO:0000313" key="11">
    <source>
        <dbReference type="Proteomes" id="UP000242715"/>
    </source>
</evidence>
<dbReference type="EMBL" id="DF973262">
    <property type="protein sequence ID" value="GAU23033.1"/>
    <property type="molecule type" value="Genomic_DNA"/>
</dbReference>
<dbReference type="SUPFAM" id="SSF69065">
    <property type="entry name" value="RNase III domain-like"/>
    <property type="match status" value="1"/>
</dbReference>
<feature type="domain" description="RNase III" evidence="9">
    <location>
        <begin position="48"/>
        <end position="190"/>
    </location>
</feature>
<keyword evidence="4" id="KW-0479">Metal-binding</keyword>
<keyword evidence="3" id="KW-0540">Nuclease</keyword>
<keyword evidence="11" id="KW-1185">Reference proteome</keyword>
<dbReference type="GO" id="GO:0005737">
    <property type="term" value="C:cytoplasm"/>
    <property type="evidence" value="ECO:0007669"/>
    <property type="project" value="TreeGrafter"/>
</dbReference>
<evidence type="ECO:0000313" key="10">
    <source>
        <dbReference type="EMBL" id="GAU23033.1"/>
    </source>
</evidence>
<evidence type="ECO:0000259" key="9">
    <source>
        <dbReference type="PROSITE" id="PS50142"/>
    </source>
</evidence>
<dbReference type="GO" id="GO:0004525">
    <property type="term" value="F:ribonuclease III activity"/>
    <property type="evidence" value="ECO:0007669"/>
    <property type="project" value="InterPro"/>
</dbReference>
<name>A0A2Z6LZH0_TRISU</name>
<dbReference type="GO" id="GO:0005634">
    <property type="term" value="C:nucleus"/>
    <property type="evidence" value="ECO:0007669"/>
    <property type="project" value="TreeGrafter"/>
</dbReference>
<evidence type="ECO:0000256" key="6">
    <source>
        <dbReference type="ARBA" id="ARBA00022801"/>
    </source>
</evidence>
<dbReference type="PANTHER" id="PTHR14950">
    <property type="entry name" value="DICER-RELATED"/>
    <property type="match status" value="1"/>
</dbReference>
<keyword evidence="7" id="KW-0460">Magnesium</keyword>
<comment type="cofactor">
    <cofactor evidence="2">
        <name>Mg(2+)</name>
        <dbReference type="ChEBI" id="CHEBI:18420"/>
    </cofactor>
</comment>
<evidence type="ECO:0000256" key="1">
    <source>
        <dbReference type="ARBA" id="ARBA00001936"/>
    </source>
</evidence>
<dbReference type="Pfam" id="PF00035">
    <property type="entry name" value="dsrm"/>
    <property type="match status" value="1"/>
</dbReference>
<organism evidence="10 11">
    <name type="scientific">Trifolium subterraneum</name>
    <name type="common">Subterranean clover</name>
    <dbReference type="NCBI Taxonomy" id="3900"/>
    <lineage>
        <taxon>Eukaryota</taxon>
        <taxon>Viridiplantae</taxon>
        <taxon>Streptophyta</taxon>
        <taxon>Embryophyta</taxon>
        <taxon>Tracheophyta</taxon>
        <taxon>Spermatophyta</taxon>
        <taxon>Magnoliopsida</taxon>
        <taxon>eudicotyledons</taxon>
        <taxon>Gunneridae</taxon>
        <taxon>Pentapetalae</taxon>
        <taxon>rosids</taxon>
        <taxon>fabids</taxon>
        <taxon>Fabales</taxon>
        <taxon>Fabaceae</taxon>
        <taxon>Papilionoideae</taxon>
        <taxon>50 kb inversion clade</taxon>
        <taxon>NPAAA clade</taxon>
        <taxon>Hologalegina</taxon>
        <taxon>IRL clade</taxon>
        <taxon>Trifolieae</taxon>
        <taxon>Trifolium</taxon>
    </lineage>
</organism>